<dbReference type="SUPFAM" id="SSF52540">
    <property type="entry name" value="P-loop containing nucleoside triphosphate hydrolases"/>
    <property type="match status" value="1"/>
</dbReference>
<keyword evidence="8" id="KW-1185">Reference proteome</keyword>
<dbReference type="GO" id="GO:0055052">
    <property type="term" value="C:ATP-binding cassette (ABC) transporter complex, substrate-binding subunit-containing"/>
    <property type="evidence" value="ECO:0007669"/>
    <property type="project" value="TreeGrafter"/>
</dbReference>
<keyword evidence="7" id="KW-0378">Hydrolase</keyword>
<dbReference type="InterPro" id="IPR015853">
    <property type="entry name" value="ABC_transpr_FbpC"/>
</dbReference>
<dbReference type="InterPro" id="IPR047641">
    <property type="entry name" value="ABC_transpr_MalK/UgpC-like"/>
</dbReference>
<dbReference type="PANTHER" id="PTHR43875:SF14">
    <property type="entry name" value="ABC TRANSPORTER ATP-BINDING PROTEIN"/>
    <property type="match status" value="1"/>
</dbReference>
<evidence type="ECO:0000256" key="2">
    <source>
        <dbReference type="ARBA" id="ARBA00022475"/>
    </source>
</evidence>
<dbReference type="InterPro" id="IPR012340">
    <property type="entry name" value="NA-bd_OB-fold"/>
</dbReference>
<dbReference type="EMBL" id="UIDD01000010">
    <property type="protein sequence ID" value="SUQ64318.1"/>
    <property type="molecule type" value="Genomic_DNA"/>
</dbReference>
<dbReference type="InterPro" id="IPR003439">
    <property type="entry name" value="ABC_transporter-like_ATP-bd"/>
</dbReference>
<dbReference type="Proteomes" id="UP000255177">
    <property type="component" value="Unassembled WGS sequence"/>
</dbReference>
<dbReference type="InterPro" id="IPR008995">
    <property type="entry name" value="Mo/tungstate-bd_C_term_dom"/>
</dbReference>
<accession>A0A380T496</accession>
<dbReference type="Gene3D" id="2.40.50.140">
    <property type="entry name" value="Nucleic acid-binding proteins"/>
    <property type="match status" value="1"/>
</dbReference>
<name>A0A380T496_9PSED</name>
<protein>
    <submittedName>
        <fullName evidence="7">Trehalose import ATP-binding protein SugC</fullName>
        <ecNumber evidence="7">3.6.3.-</ecNumber>
    </submittedName>
</protein>
<dbReference type="RefSeq" id="WP_115087910.1">
    <property type="nucleotide sequence ID" value="NZ_CBCSFG010000001.1"/>
</dbReference>
<keyword evidence="5" id="KW-0472">Membrane</keyword>
<evidence type="ECO:0000259" key="6">
    <source>
        <dbReference type="PROSITE" id="PS50893"/>
    </source>
</evidence>
<dbReference type="CDD" id="cd03259">
    <property type="entry name" value="ABC_Carb_Solutes_like"/>
    <property type="match status" value="1"/>
</dbReference>
<keyword evidence="1" id="KW-0813">Transport</keyword>
<sequence length="365" mass="40625">MAEIRLQQLAHSYSRDPQGADDYALRELEHVWEQGGAYALLGPSGCGKSTLLNIISGLLSPSQGQVLFDGKVVNALSPQARNIAQVFQFPVVYDTMTVFDNLAFPLRNQGLDEVRIGKKVAEIAEVLDLGNLLKKKARNLSADEKQKVSMGRGLVRDDVSAILFDEPLTVIDPHLKWKLRRKLKQIHEQFNITMIYVTHDQLEASTFADKIAVMYGGQIVQFGTPRELFERPRHTFVGYFIGSPGMNLIPVQVQPGGVGFAGIHLPLPGDLQERLAASNTTHLQVGIRPEFVQVWDTPFDEGFSARVVDVEDLGTYKILTLDLQGVPLKVRLGEDRTLPVGQAWISFPAQWLMLYADDVLLEARP</sequence>
<dbReference type="Gene3D" id="3.40.50.300">
    <property type="entry name" value="P-loop containing nucleotide triphosphate hydrolases"/>
    <property type="match status" value="1"/>
</dbReference>
<keyword evidence="2" id="KW-1003">Cell membrane</keyword>
<reference evidence="8" key="1">
    <citation type="submission" date="2018-07" db="EMBL/GenBank/DDBJ databases">
        <authorList>
            <person name="Blom J."/>
        </authorList>
    </citation>
    <scope>NUCLEOTIDE SEQUENCE [LARGE SCALE GENOMIC DNA]</scope>
    <source>
        <strain evidence="8">CCOS 864</strain>
    </source>
</reference>
<gene>
    <name evidence="7" type="primary">sugC</name>
    <name evidence="7" type="ORF">CCOS864_03779</name>
</gene>
<dbReference type="GO" id="GO:0016887">
    <property type="term" value="F:ATP hydrolysis activity"/>
    <property type="evidence" value="ECO:0007669"/>
    <property type="project" value="InterPro"/>
</dbReference>
<dbReference type="FunFam" id="3.40.50.300:FF:000042">
    <property type="entry name" value="Maltose/maltodextrin ABC transporter, ATP-binding protein"/>
    <property type="match status" value="1"/>
</dbReference>
<keyword evidence="4 7" id="KW-0067">ATP-binding</keyword>
<dbReference type="InterPro" id="IPR040582">
    <property type="entry name" value="OB_MalK-like"/>
</dbReference>
<dbReference type="Pfam" id="PF00005">
    <property type="entry name" value="ABC_tran"/>
    <property type="match status" value="1"/>
</dbReference>
<dbReference type="SUPFAM" id="SSF50331">
    <property type="entry name" value="MOP-like"/>
    <property type="match status" value="1"/>
</dbReference>
<dbReference type="AlphaFoldDB" id="A0A380T496"/>
<evidence type="ECO:0000256" key="3">
    <source>
        <dbReference type="ARBA" id="ARBA00022741"/>
    </source>
</evidence>
<evidence type="ECO:0000256" key="1">
    <source>
        <dbReference type="ARBA" id="ARBA00022448"/>
    </source>
</evidence>
<dbReference type="Gene3D" id="2.40.50.100">
    <property type="match status" value="1"/>
</dbReference>
<keyword evidence="3" id="KW-0547">Nucleotide-binding</keyword>
<dbReference type="EC" id="3.6.3.-" evidence="7"/>
<evidence type="ECO:0000256" key="5">
    <source>
        <dbReference type="ARBA" id="ARBA00023136"/>
    </source>
</evidence>
<dbReference type="SMART" id="SM00382">
    <property type="entry name" value="AAA"/>
    <property type="match status" value="1"/>
</dbReference>
<evidence type="ECO:0000313" key="8">
    <source>
        <dbReference type="Proteomes" id="UP000255177"/>
    </source>
</evidence>
<proteinExistence type="predicted"/>
<feature type="domain" description="ABC transporter" evidence="6">
    <location>
        <begin position="4"/>
        <end position="241"/>
    </location>
</feature>
<dbReference type="PROSITE" id="PS50893">
    <property type="entry name" value="ABC_TRANSPORTER_2"/>
    <property type="match status" value="1"/>
</dbReference>
<evidence type="ECO:0000256" key="4">
    <source>
        <dbReference type="ARBA" id="ARBA00022840"/>
    </source>
</evidence>
<dbReference type="PANTHER" id="PTHR43875">
    <property type="entry name" value="MALTODEXTRIN IMPORT ATP-BINDING PROTEIN MSMX"/>
    <property type="match status" value="1"/>
</dbReference>
<dbReference type="InterPro" id="IPR003593">
    <property type="entry name" value="AAA+_ATPase"/>
</dbReference>
<organism evidence="7 8">
    <name type="scientific">Pseudomonas wadenswilerensis</name>
    <dbReference type="NCBI Taxonomy" id="1785161"/>
    <lineage>
        <taxon>Bacteria</taxon>
        <taxon>Pseudomonadati</taxon>
        <taxon>Pseudomonadota</taxon>
        <taxon>Gammaproteobacteria</taxon>
        <taxon>Pseudomonadales</taxon>
        <taxon>Pseudomonadaceae</taxon>
        <taxon>Pseudomonas</taxon>
    </lineage>
</organism>
<dbReference type="GO" id="GO:0015408">
    <property type="term" value="F:ABC-type ferric iron transporter activity"/>
    <property type="evidence" value="ECO:0007669"/>
    <property type="project" value="InterPro"/>
</dbReference>
<dbReference type="InterPro" id="IPR027417">
    <property type="entry name" value="P-loop_NTPase"/>
</dbReference>
<evidence type="ECO:0000313" key="7">
    <source>
        <dbReference type="EMBL" id="SUQ64318.1"/>
    </source>
</evidence>
<dbReference type="GO" id="GO:0005524">
    <property type="term" value="F:ATP binding"/>
    <property type="evidence" value="ECO:0007669"/>
    <property type="project" value="UniProtKB-KW"/>
</dbReference>
<dbReference type="Pfam" id="PF17912">
    <property type="entry name" value="OB_MalK"/>
    <property type="match status" value="1"/>
</dbReference>